<proteinExistence type="predicted"/>
<accession>A0ABQ6VDQ1</accession>
<dbReference type="EMBL" id="WBZJ01000002">
    <property type="protein sequence ID" value="KAB3520983.1"/>
    <property type="molecule type" value="Genomic_DNA"/>
</dbReference>
<dbReference type="RefSeq" id="WP_151843228.1">
    <property type="nucleotide sequence ID" value="NZ_CP061033.1"/>
</dbReference>
<sequence>MSTADNNTPQGNPFPLRVRIVQLIFLTLAVVATLLLARWQWNAWHQSDGSFQNLGYAIQWPVFGILLIVAYRKYIRYEKERVLGDDQAAVPDEVKNSMREIPTDLLANASPSHISTVDFEDDRRRNRRNRTPNNSLDE</sequence>
<dbReference type="Proteomes" id="UP000436181">
    <property type="component" value="Unassembled WGS sequence"/>
</dbReference>
<reference evidence="3 4" key="1">
    <citation type="submission" date="2019-10" db="EMBL/GenBank/DDBJ databases">
        <title>Corynebacterium sp novel species isolated from the respiratory tract of Marmot.</title>
        <authorList>
            <person name="Zhang G."/>
        </authorList>
    </citation>
    <scope>NUCLEOTIDE SEQUENCE [LARGE SCALE GENOMIC DNA]</scope>
    <source>
        <strain evidence="3 4">336</strain>
    </source>
</reference>
<comment type="caution">
    <text evidence="3">The sequence shown here is derived from an EMBL/GenBank/DDBJ whole genome shotgun (WGS) entry which is preliminary data.</text>
</comment>
<evidence type="ECO:0008006" key="5">
    <source>
        <dbReference type="Google" id="ProtNLM"/>
    </source>
</evidence>
<name>A0ABQ6VDQ1_9CORY</name>
<evidence type="ECO:0000313" key="3">
    <source>
        <dbReference type="EMBL" id="KAB3520983.1"/>
    </source>
</evidence>
<keyword evidence="4" id="KW-1185">Reference proteome</keyword>
<keyword evidence="2" id="KW-1133">Transmembrane helix</keyword>
<organism evidence="3 4">
    <name type="scientific">Corynebacterium zhongnanshanii</name>
    <dbReference type="NCBI Taxonomy" id="2768834"/>
    <lineage>
        <taxon>Bacteria</taxon>
        <taxon>Bacillati</taxon>
        <taxon>Actinomycetota</taxon>
        <taxon>Actinomycetes</taxon>
        <taxon>Mycobacteriales</taxon>
        <taxon>Corynebacteriaceae</taxon>
        <taxon>Corynebacterium</taxon>
    </lineage>
</organism>
<keyword evidence="2" id="KW-0812">Transmembrane</keyword>
<keyword evidence="2" id="KW-0472">Membrane</keyword>
<feature type="transmembrane region" description="Helical" evidence="2">
    <location>
        <begin position="53"/>
        <end position="71"/>
    </location>
</feature>
<evidence type="ECO:0000256" key="1">
    <source>
        <dbReference type="SAM" id="MobiDB-lite"/>
    </source>
</evidence>
<evidence type="ECO:0000313" key="4">
    <source>
        <dbReference type="Proteomes" id="UP000436181"/>
    </source>
</evidence>
<protein>
    <recommendedName>
        <fullName evidence="5">DNA-binding transcriptional regulator of glucitol operon</fullName>
    </recommendedName>
</protein>
<gene>
    <name evidence="3" type="ORF">F8377_07090</name>
</gene>
<feature type="region of interest" description="Disordered" evidence="1">
    <location>
        <begin position="118"/>
        <end position="138"/>
    </location>
</feature>
<feature type="transmembrane region" description="Helical" evidence="2">
    <location>
        <begin position="20"/>
        <end position="41"/>
    </location>
</feature>
<evidence type="ECO:0000256" key="2">
    <source>
        <dbReference type="SAM" id="Phobius"/>
    </source>
</evidence>